<protein>
    <recommendedName>
        <fullName evidence="5">Protein kinase domain-containing protein</fullName>
    </recommendedName>
</protein>
<gene>
    <name evidence="3" type="ORF">FIBSPDRAFT_902213</name>
</gene>
<feature type="signal peptide" evidence="2">
    <location>
        <begin position="1"/>
        <end position="26"/>
    </location>
</feature>
<proteinExistence type="predicted"/>
<dbReference type="Proteomes" id="UP000076532">
    <property type="component" value="Unassembled WGS sequence"/>
</dbReference>
<accession>A0A167XIN1</accession>
<evidence type="ECO:0008006" key="5">
    <source>
        <dbReference type="Google" id="ProtNLM"/>
    </source>
</evidence>
<feature type="compositionally biased region" description="Low complexity" evidence="1">
    <location>
        <begin position="189"/>
        <end position="215"/>
    </location>
</feature>
<evidence type="ECO:0000313" key="3">
    <source>
        <dbReference type="EMBL" id="KZP07258.1"/>
    </source>
</evidence>
<feature type="chain" id="PRO_5007894398" description="Protein kinase domain-containing protein" evidence="2">
    <location>
        <begin position="27"/>
        <end position="389"/>
    </location>
</feature>
<dbReference type="AlphaFoldDB" id="A0A167XIN1"/>
<keyword evidence="4" id="KW-1185">Reference proteome</keyword>
<name>A0A167XIN1_9AGAM</name>
<sequence length="389" mass="42074">MLAEDAVLLFCVLCSVFCGAAGRGRGRPGDHVSQLLLLGPRVLLVLREHVPGRLAPRPLERPVRVAARQLLRAMRRNDPKRRLNIEADARPQSPVLPVPCVTPTPTTPTPTPCLELLQLPYAPVAPLPRAPPPPLGHLRPPHARAPPPVLIWIAATFALALVARAQTPTLLASCVSKARTTGASSAVCPGAYPAARRSSASSARPRATPGPRATSGRSACPRACACPTRRVRPSLVQARAELRPAPAPARVELRAKLVPVPQLVLRLALRAPARPLLQGDVPLEPLVPPHERQLQERLTALYPARPVLPRVDPVRPVHRRCRPCNDAPCKDARENRPATVRPLNPHPCPHECSDLLIAATLRAVGGISVSRPRAFRLLPHAWTIVDDRL</sequence>
<keyword evidence="2" id="KW-0732">Signal</keyword>
<dbReference type="EMBL" id="KV417757">
    <property type="protein sequence ID" value="KZP07258.1"/>
    <property type="molecule type" value="Genomic_DNA"/>
</dbReference>
<evidence type="ECO:0000256" key="1">
    <source>
        <dbReference type="SAM" id="MobiDB-lite"/>
    </source>
</evidence>
<organism evidence="3 4">
    <name type="scientific">Athelia psychrophila</name>
    <dbReference type="NCBI Taxonomy" id="1759441"/>
    <lineage>
        <taxon>Eukaryota</taxon>
        <taxon>Fungi</taxon>
        <taxon>Dikarya</taxon>
        <taxon>Basidiomycota</taxon>
        <taxon>Agaricomycotina</taxon>
        <taxon>Agaricomycetes</taxon>
        <taxon>Agaricomycetidae</taxon>
        <taxon>Atheliales</taxon>
        <taxon>Atheliaceae</taxon>
        <taxon>Athelia</taxon>
    </lineage>
</organism>
<feature type="region of interest" description="Disordered" evidence="1">
    <location>
        <begin position="184"/>
        <end position="221"/>
    </location>
</feature>
<evidence type="ECO:0000313" key="4">
    <source>
        <dbReference type="Proteomes" id="UP000076532"/>
    </source>
</evidence>
<reference evidence="3 4" key="1">
    <citation type="journal article" date="2016" name="Mol. Biol. Evol.">
        <title>Comparative Genomics of Early-Diverging Mushroom-Forming Fungi Provides Insights into the Origins of Lignocellulose Decay Capabilities.</title>
        <authorList>
            <person name="Nagy L.G."/>
            <person name="Riley R."/>
            <person name="Tritt A."/>
            <person name="Adam C."/>
            <person name="Daum C."/>
            <person name="Floudas D."/>
            <person name="Sun H."/>
            <person name="Yadav J.S."/>
            <person name="Pangilinan J."/>
            <person name="Larsson K.H."/>
            <person name="Matsuura K."/>
            <person name="Barry K."/>
            <person name="Labutti K."/>
            <person name="Kuo R."/>
            <person name="Ohm R.A."/>
            <person name="Bhattacharya S.S."/>
            <person name="Shirouzu T."/>
            <person name="Yoshinaga Y."/>
            <person name="Martin F.M."/>
            <person name="Grigoriev I.V."/>
            <person name="Hibbett D.S."/>
        </authorList>
    </citation>
    <scope>NUCLEOTIDE SEQUENCE [LARGE SCALE GENOMIC DNA]</scope>
    <source>
        <strain evidence="3 4">CBS 109695</strain>
    </source>
</reference>
<evidence type="ECO:0000256" key="2">
    <source>
        <dbReference type="SAM" id="SignalP"/>
    </source>
</evidence>